<dbReference type="InterPro" id="IPR039365">
    <property type="entry name" value="IS701-like"/>
</dbReference>
<dbReference type="InterPro" id="IPR012337">
    <property type="entry name" value="RNaseH-like_sf"/>
</dbReference>
<sequence length="426" mass="47349">MDAHEVNRVRAKLALYVADVFASVPRKDQRAKGDCYLRGLMLDGRRKSIQAMASRLPDGNEQNLQQFVNQSTWDPAPVQRRICERMLPLVNPTAWVIDDVSLPKDGRMSVAVAPQYCGALGKRANCQVAVSVHAASDTASCPLQWRLFLPKEWAADTDRRTVTRIPPEAGHREKWRLALDMLDTLDGWGMRPPVMVADAAYGTNAHLRAGLAERGIDYMLAVRADVTAHPCDAQPTAPDRKGPVGCWPQPRYRHPAPSVAALATGLGQEAFTSLTWRQGSRGELRSRFAAVRVRPAGNAVERPIRAAASAEQGWWDGILPDCWLLVEWPEEAEAPTDYWLSNLPADTLIADLVRLAKVRWRIEHDYRELKHGLGLDHFEGRSWPGWHHHVTLVTAAHAFLTEQRLAPKAPGPHSPSTRSSTPSKTS</sequence>
<feature type="compositionally biased region" description="Low complexity" evidence="1">
    <location>
        <begin position="414"/>
        <end position="426"/>
    </location>
</feature>
<reference evidence="4" key="1">
    <citation type="submission" date="2015-10" db="EMBL/GenBank/DDBJ databases">
        <authorList>
            <person name="Ju K.-S."/>
            <person name="Doroghazi J.R."/>
            <person name="Metcalf W.W."/>
        </authorList>
    </citation>
    <scope>NUCLEOTIDE SEQUENCE [LARGE SCALE GENOMIC DNA]</scope>
    <source>
        <strain evidence="4">NRRL F-8817</strain>
    </source>
</reference>
<dbReference type="RefSeq" id="WP_059142810.1">
    <property type="nucleotide sequence ID" value="NZ_LLZJ01000058.1"/>
</dbReference>
<dbReference type="PANTHER" id="PTHR33627">
    <property type="entry name" value="TRANSPOSASE"/>
    <property type="match status" value="1"/>
</dbReference>
<evidence type="ECO:0000256" key="1">
    <source>
        <dbReference type="SAM" id="MobiDB-lite"/>
    </source>
</evidence>
<dbReference type="PANTHER" id="PTHR33627:SF1">
    <property type="entry name" value="TRANSPOSASE"/>
    <property type="match status" value="1"/>
</dbReference>
<dbReference type="Pfam" id="PF13546">
    <property type="entry name" value="DDE_5"/>
    <property type="match status" value="1"/>
</dbReference>
<dbReference type="Proteomes" id="UP000053413">
    <property type="component" value="Unassembled WGS sequence"/>
</dbReference>
<name>A0A0X3X8B9_STRVO</name>
<feature type="domain" description="Transposase IS701-like DDE" evidence="2">
    <location>
        <begin position="20"/>
        <end position="282"/>
    </location>
</feature>
<protein>
    <submittedName>
        <fullName evidence="3">Transposase</fullName>
    </submittedName>
</protein>
<evidence type="ECO:0000313" key="3">
    <source>
        <dbReference type="EMBL" id="KUL65343.1"/>
    </source>
</evidence>
<organism evidence="3 4">
    <name type="scientific">Streptomyces violaceusniger</name>
    <dbReference type="NCBI Taxonomy" id="68280"/>
    <lineage>
        <taxon>Bacteria</taxon>
        <taxon>Bacillati</taxon>
        <taxon>Actinomycetota</taxon>
        <taxon>Actinomycetes</taxon>
        <taxon>Kitasatosporales</taxon>
        <taxon>Streptomycetaceae</taxon>
        <taxon>Streptomyces</taxon>
        <taxon>Streptomyces violaceusniger group</taxon>
    </lineage>
</organism>
<dbReference type="InterPro" id="IPR038721">
    <property type="entry name" value="IS701-like_DDE_dom"/>
</dbReference>
<dbReference type="OrthoDB" id="3657225at2"/>
<dbReference type="NCBIfam" id="NF033540">
    <property type="entry name" value="transpos_IS701"/>
    <property type="match status" value="1"/>
</dbReference>
<proteinExistence type="predicted"/>
<evidence type="ECO:0000259" key="2">
    <source>
        <dbReference type="Pfam" id="PF13546"/>
    </source>
</evidence>
<dbReference type="SUPFAM" id="SSF53098">
    <property type="entry name" value="Ribonuclease H-like"/>
    <property type="match status" value="1"/>
</dbReference>
<dbReference type="EMBL" id="LLZJ01000058">
    <property type="protein sequence ID" value="KUL65343.1"/>
    <property type="molecule type" value="Genomic_DNA"/>
</dbReference>
<accession>A0A0X3X8B9</accession>
<gene>
    <name evidence="3" type="ORF">ADL28_06780</name>
</gene>
<dbReference type="AlphaFoldDB" id="A0A0X3X8B9"/>
<comment type="caution">
    <text evidence="3">The sequence shown here is derived from an EMBL/GenBank/DDBJ whole genome shotgun (WGS) entry which is preliminary data.</text>
</comment>
<feature type="region of interest" description="Disordered" evidence="1">
    <location>
        <begin position="405"/>
        <end position="426"/>
    </location>
</feature>
<evidence type="ECO:0000313" key="4">
    <source>
        <dbReference type="Proteomes" id="UP000053413"/>
    </source>
</evidence>